<reference evidence="2" key="1">
    <citation type="submission" date="2019-01" db="EMBL/GenBank/DDBJ databases">
        <title>Draft genomes of a novel of Sporanaerobacter strains.</title>
        <authorList>
            <person name="Ma S."/>
        </authorList>
    </citation>
    <scope>NUCLEOTIDE SEQUENCE [LARGE SCALE GENOMIC DNA]</scope>
    <source>
        <strain evidence="2">NJN-17</strain>
    </source>
</reference>
<evidence type="ECO:0000313" key="2">
    <source>
        <dbReference type="Proteomes" id="UP000287969"/>
    </source>
</evidence>
<dbReference type="RefSeq" id="WP_128752645.1">
    <property type="nucleotide sequence ID" value="NZ_CP035282.1"/>
</dbReference>
<dbReference type="AlphaFoldDB" id="A0A410QDC6"/>
<dbReference type="Gene3D" id="3.20.20.370">
    <property type="entry name" value="Glycoside hydrolase/deacetylase"/>
    <property type="match status" value="1"/>
</dbReference>
<dbReference type="InterPro" id="IPR011330">
    <property type="entry name" value="Glyco_hydro/deAcase_b/a-brl"/>
</dbReference>
<dbReference type="Proteomes" id="UP000287969">
    <property type="component" value="Chromosome"/>
</dbReference>
<dbReference type="KEGG" id="spoa:EQM13_10615"/>
<name>A0A410QDC6_9FIRM</name>
<accession>A0A410QDC6</accession>
<organism evidence="1 2">
    <name type="scientific">Acidilutibacter cellobiosedens</name>
    <dbReference type="NCBI Taxonomy" id="2507161"/>
    <lineage>
        <taxon>Bacteria</taxon>
        <taxon>Bacillati</taxon>
        <taxon>Bacillota</taxon>
        <taxon>Tissierellia</taxon>
        <taxon>Tissierellales</taxon>
        <taxon>Acidilutibacteraceae</taxon>
        <taxon>Acidilutibacter</taxon>
    </lineage>
</organism>
<evidence type="ECO:0000313" key="1">
    <source>
        <dbReference type="EMBL" id="QAT62007.1"/>
    </source>
</evidence>
<dbReference type="GO" id="GO:0005975">
    <property type="term" value="P:carbohydrate metabolic process"/>
    <property type="evidence" value="ECO:0007669"/>
    <property type="project" value="InterPro"/>
</dbReference>
<dbReference type="EMBL" id="CP035282">
    <property type="protein sequence ID" value="QAT62007.1"/>
    <property type="molecule type" value="Genomic_DNA"/>
</dbReference>
<sequence>MNFTYGEYIKLIDLLKEKNYHFCSYLDCDRYNKSVIFRHDIDTSLDKALDIARLEHKNNISSTFFVLLSTDFYNIFSKKSNDIIKDIISLGHQIGLHFDEKSYPINNVKDLEYYIKKEISVLECAVGKKIQVVSMHRPSKWILENDVQFDGIINSYSKKYFSDFKYLSDSRMHWREDVIGIIKSELYNKLHILTHPFWYSEKEETMGEKLTKFIDRAKVERYYNLKDNIRDLNDVINEGDIV</sequence>
<dbReference type="OrthoDB" id="9788208at2"/>
<proteinExistence type="predicted"/>
<gene>
    <name evidence="1" type="ORF">EQM13_10615</name>
</gene>
<dbReference type="SUPFAM" id="SSF88713">
    <property type="entry name" value="Glycoside hydrolase/deacetylase"/>
    <property type="match status" value="1"/>
</dbReference>
<keyword evidence="2" id="KW-1185">Reference proteome</keyword>
<evidence type="ECO:0008006" key="3">
    <source>
        <dbReference type="Google" id="ProtNLM"/>
    </source>
</evidence>
<protein>
    <recommendedName>
        <fullName evidence="3">Polysaccharide deacetylase</fullName>
    </recommendedName>
</protein>